<protein>
    <submittedName>
        <fullName evidence="1">SFRICE_028704</fullName>
    </submittedName>
</protein>
<sequence length="99" mass="10886">MCVPSLRIINCTLSTSLLYVERKRNEAAFGALIGQRECTNQSQHQTRSRFIFVQRNRNSGGIYLRAAPALGEARESVRLLLAKNHAVPTSTFLAGAPGL</sequence>
<accession>A0A2H1W7B7</accession>
<reference evidence="1" key="1">
    <citation type="submission" date="2016-07" db="EMBL/GenBank/DDBJ databases">
        <authorList>
            <person name="Bretaudeau A."/>
        </authorList>
    </citation>
    <scope>NUCLEOTIDE SEQUENCE</scope>
    <source>
        <strain evidence="1">Rice</strain>
        <tissue evidence="1">Whole body</tissue>
    </source>
</reference>
<evidence type="ECO:0000313" key="1">
    <source>
        <dbReference type="EMBL" id="SOQ48971.1"/>
    </source>
</evidence>
<proteinExistence type="predicted"/>
<dbReference type="AlphaFoldDB" id="A0A2H1W7B7"/>
<dbReference type="EMBL" id="ODYU01006794">
    <property type="protein sequence ID" value="SOQ48971.1"/>
    <property type="molecule type" value="Genomic_DNA"/>
</dbReference>
<gene>
    <name evidence="1" type="ORF">SFRICE_028704</name>
</gene>
<name>A0A2H1W7B7_SPOFR</name>
<organism evidence="1">
    <name type="scientific">Spodoptera frugiperda</name>
    <name type="common">Fall armyworm</name>
    <dbReference type="NCBI Taxonomy" id="7108"/>
    <lineage>
        <taxon>Eukaryota</taxon>
        <taxon>Metazoa</taxon>
        <taxon>Ecdysozoa</taxon>
        <taxon>Arthropoda</taxon>
        <taxon>Hexapoda</taxon>
        <taxon>Insecta</taxon>
        <taxon>Pterygota</taxon>
        <taxon>Neoptera</taxon>
        <taxon>Endopterygota</taxon>
        <taxon>Lepidoptera</taxon>
        <taxon>Glossata</taxon>
        <taxon>Ditrysia</taxon>
        <taxon>Noctuoidea</taxon>
        <taxon>Noctuidae</taxon>
        <taxon>Amphipyrinae</taxon>
        <taxon>Spodoptera</taxon>
    </lineage>
</organism>